<dbReference type="EMBL" id="JAJAXM010000011">
    <property type="protein sequence ID" value="MCG9025858.1"/>
    <property type="molecule type" value="Genomic_DNA"/>
</dbReference>
<dbReference type="OrthoDB" id="9812656at2"/>
<keyword evidence="2" id="KW-0560">Oxidoreductase</keyword>
<reference evidence="3 5" key="4">
    <citation type="submission" date="2021-10" db="EMBL/GenBank/DDBJ databases">
        <title>Whole-genome sequencing analysis of Laribacter hongkongensis: virulence gene profiles, carbohydrate-active enzyme prediction, and antimicrobial resistance characterization.</title>
        <authorList>
            <person name="Yuan P."/>
            <person name="Zhan Y."/>
            <person name="Chen D."/>
        </authorList>
    </citation>
    <scope>NUCLEOTIDE SEQUENCE [LARGE SCALE GENOMIC DNA]</scope>
    <source>
        <strain evidence="3 5">W67</strain>
    </source>
</reference>
<evidence type="ECO:0000313" key="4">
    <source>
        <dbReference type="Proteomes" id="UP000197424"/>
    </source>
</evidence>
<dbReference type="SUPFAM" id="SSF54593">
    <property type="entry name" value="Glyoxalase/Bleomycin resistance protein/Dihydroxybiphenyl dioxygenase"/>
    <property type="match status" value="1"/>
</dbReference>
<gene>
    <name evidence="3" type="ORF">LH440_08075</name>
    <name evidence="2" type="ORF">LHGZ1_0468</name>
</gene>
<dbReference type="AlphaFoldDB" id="A0A248LFQ5"/>
<evidence type="ECO:0000313" key="2">
    <source>
        <dbReference type="EMBL" id="ASJ23299.1"/>
    </source>
</evidence>
<proteinExistence type="predicted"/>
<evidence type="ECO:0000313" key="5">
    <source>
        <dbReference type="Proteomes" id="UP001200247"/>
    </source>
</evidence>
<dbReference type="CDD" id="cd07253">
    <property type="entry name" value="GLOD5"/>
    <property type="match status" value="1"/>
</dbReference>
<dbReference type="OMA" id="FGTHKIN"/>
<reference evidence="2" key="3">
    <citation type="submission" date="2017-06" db="EMBL/GenBank/DDBJ databases">
        <authorList>
            <person name="Kim H.J."/>
            <person name="Triplett B.A."/>
        </authorList>
    </citation>
    <scope>NUCLEOTIDE SEQUENCE</scope>
    <source>
        <strain evidence="2">HLGZ1</strain>
    </source>
</reference>
<dbReference type="InterPro" id="IPR029068">
    <property type="entry name" value="Glyas_Bleomycin-R_OHBP_Dase"/>
</dbReference>
<dbReference type="InterPro" id="IPR004360">
    <property type="entry name" value="Glyas_Fos-R_dOase_dom"/>
</dbReference>
<accession>A0A248LFQ5</accession>
<keyword evidence="2" id="KW-0223">Dioxygenase</keyword>
<dbReference type="Pfam" id="PF00903">
    <property type="entry name" value="Glyoxalase"/>
    <property type="match status" value="1"/>
</dbReference>
<dbReference type="Proteomes" id="UP000197424">
    <property type="component" value="Chromosome"/>
</dbReference>
<sequence length="132" mass="14305">MALSIERLDHLVLTVKDIGKTCDFYSRVLGMAVITFGDNRKALAFGQQKINLHLHGHEFEPKAHRPVPGSADLCLITATPLSGVLAHLAAEQVEVLEGPVARTGALGRIMSVYFRDPDLNLIEVSTYAVPAS</sequence>
<protein>
    <submittedName>
        <fullName evidence="2">Putative ring-cleaving dioxygenase</fullName>
    </submittedName>
    <submittedName>
        <fullName evidence="3">VOC family protein</fullName>
    </submittedName>
</protein>
<dbReference type="InterPro" id="IPR050383">
    <property type="entry name" value="GlyoxalaseI/FosfomycinResist"/>
</dbReference>
<dbReference type="PANTHER" id="PTHR21366:SF14">
    <property type="entry name" value="GLYOXALASE DOMAIN-CONTAINING PROTEIN 5"/>
    <property type="match status" value="1"/>
</dbReference>
<evidence type="ECO:0000313" key="3">
    <source>
        <dbReference type="EMBL" id="MCG9025858.1"/>
    </source>
</evidence>
<reference evidence="4" key="2">
    <citation type="submission" date="2017-06" db="EMBL/GenBank/DDBJ databases">
        <title>Whole genome sequence of Laribacter hongkongensis LHGZ1.</title>
        <authorList>
            <person name="Chen D."/>
            <person name="Wu H."/>
            <person name="Chen J."/>
        </authorList>
    </citation>
    <scope>NUCLEOTIDE SEQUENCE [LARGE SCALE GENOMIC DNA]</scope>
    <source>
        <strain evidence="4">LHGZ1</strain>
    </source>
</reference>
<dbReference type="PROSITE" id="PS51819">
    <property type="entry name" value="VOC"/>
    <property type="match status" value="1"/>
</dbReference>
<dbReference type="Proteomes" id="UP001200247">
    <property type="component" value="Unassembled WGS sequence"/>
</dbReference>
<feature type="domain" description="VOC" evidence="1">
    <location>
        <begin position="7"/>
        <end position="127"/>
    </location>
</feature>
<dbReference type="EMBL" id="CP022115">
    <property type="protein sequence ID" value="ASJ23299.1"/>
    <property type="molecule type" value="Genomic_DNA"/>
</dbReference>
<organism evidence="2 4">
    <name type="scientific">Laribacter hongkongensis</name>
    <dbReference type="NCBI Taxonomy" id="168471"/>
    <lineage>
        <taxon>Bacteria</taxon>
        <taxon>Pseudomonadati</taxon>
        <taxon>Pseudomonadota</taxon>
        <taxon>Betaproteobacteria</taxon>
        <taxon>Neisseriales</taxon>
        <taxon>Aquaspirillaceae</taxon>
        <taxon>Laribacter</taxon>
    </lineage>
</organism>
<dbReference type="InterPro" id="IPR037523">
    <property type="entry name" value="VOC_core"/>
</dbReference>
<name>A0A248LFQ5_9NEIS</name>
<evidence type="ECO:0000259" key="1">
    <source>
        <dbReference type="PROSITE" id="PS51819"/>
    </source>
</evidence>
<dbReference type="Gene3D" id="3.10.180.10">
    <property type="entry name" value="2,3-Dihydroxybiphenyl 1,2-Dioxygenase, domain 1"/>
    <property type="match status" value="1"/>
</dbReference>
<reference evidence="2" key="1">
    <citation type="journal article" date="2017" name="J. Antimicrob. Chemother.">
        <title>Emergence and genomic analysis of MDR Laribacter hongkongensis strain HLGZ1 from Guangzhou, China.</title>
        <authorList>
            <person name="Wu H.K."/>
            <person name="Chen J.H."/>
            <person name="Yang L."/>
            <person name="Li A.R."/>
            <person name="Su D.H."/>
            <person name="Lin Y.P."/>
            <person name="Chen D.Q."/>
        </authorList>
    </citation>
    <scope>NUCLEOTIDE SEQUENCE</scope>
    <source>
        <strain evidence="2">HLGZ1</strain>
    </source>
</reference>
<dbReference type="GO" id="GO:0051213">
    <property type="term" value="F:dioxygenase activity"/>
    <property type="evidence" value="ECO:0007669"/>
    <property type="project" value="UniProtKB-KW"/>
</dbReference>
<dbReference type="PANTHER" id="PTHR21366">
    <property type="entry name" value="GLYOXALASE FAMILY PROTEIN"/>
    <property type="match status" value="1"/>
</dbReference>